<proteinExistence type="predicted"/>
<organism evidence="1 2">
    <name type="scientific">Oikopleura dioica</name>
    <name type="common">Tunicate</name>
    <dbReference type="NCBI Taxonomy" id="34765"/>
    <lineage>
        <taxon>Eukaryota</taxon>
        <taxon>Metazoa</taxon>
        <taxon>Chordata</taxon>
        <taxon>Tunicata</taxon>
        <taxon>Appendicularia</taxon>
        <taxon>Copelata</taxon>
        <taxon>Oikopleuridae</taxon>
        <taxon>Oikopleura</taxon>
    </lineage>
</organism>
<gene>
    <name evidence="1" type="ORF">OKIOD_LOCUS3089</name>
</gene>
<evidence type="ECO:0000313" key="1">
    <source>
        <dbReference type="EMBL" id="CAG5087381.1"/>
    </source>
</evidence>
<name>A0ABN7RZF9_OIKDI</name>
<reference evidence="1 2" key="1">
    <citation type="submission" date="2021-04" db="EMBL/GenBank/DDBJ databases">
        <authorList>
            <person name="Bliznina A."/>
        </authorList>
    </citation>
    <scope>NUCLEOTIDE SEQUENCE [LARGE SCALE GENOMIC DNA]</scope>
</reference>
<evidence type="ECO:0000313" key="2">
    <source>
        <dbReference type="Proteomes" id="UP001158576"/>
    </source>
</evidence>
<dbReference type="EMBL" id="OU015568">
    <property type="protein sequence ID" value="CAG5087381.1"/>
    <property type="molecule type" value="Genomic_DNA"/>
</dbReference>
<accession>A0ABN7RZF9</accession>
<keyword evidence="2" id="KW-1185">Reference proteome</keyword>
<sequence>MTEKSKASDFKELLEKEKKRYALTIEPRNINTPSLHPSAIYFAGKIIKKDKPKKGVAPSYTKAYKRYKTGCFVINENNFDKSDPEQVAYFHNLISMLYEMRTIRVYVNNHRDRNTDTEASRKQALKYDIEGFIDVIVAEPLGGDSDTSDSE</sequence>
<protein>
    <submittedName>
        <fullName evidence="1">Oidioi.mRNA.OKI2018_I69.PAR.g11531.t1.cds</fullName>
    </submittedName>
</protein>
<dbReference type="Proteomes" id="UP001158576">
    <property type="component" value="Chromosome PAR"/>
</dbReference>